<proteinExistence type="predicted"/>
<evidence type="ECO:0000313" key="1">
    <source>
        <dbReference type="EMBL" id="KAF5094259.1"/>
    </source>
</evidence>
<evidence type="ECO:0000313" key="2">
    <source>
        <dbReference type="Proteomes" id="UP000744676"/>
    </source>
</evidence>
<protein>
    <submittedName>
        <fullName evidence="1">Uncharacterized protein</fullName>
    </submittedName>
</protein>
<dbReference type="Proteomes" id="UP000744676">
    <property type="component" value="Unassembled WGS sequence"/>
</dbReference>
<keyword evidence="2" id="KW-1185">Reference proteome</keyword>
<accession>A0ACB6V0T9</accession>
<name>A0ACB6V0T9_9ASCO</name>
<comment type="caution">
    <text evidence="1">The sequence shown here is derived from an EMBL/GenBank/DDBJ whole genome shotgun (WGS) entry which is preliminary data.</text>
</comment>
<organism evidence="1 2">
    <name type="scientific">Geotrichum galactomycetum</name>
    <dbReference type="NCBI Taxonomy" id="27317"/>
    <lineage>
        <taxon>Eukaryota</taxon>
        <taxon>Fungi</taxon>
        <taxon>Dikarya</taxon>
        <taxon>Ascomycota</taxon>
        <taxon>Saccharomycotina</taxon>
        <taxon>Dipodascomycetes</taxon>
        <taxon>Dipodascales</taxon>
        <taxon>Dipodascaceae</taxon>
        <taxon>Geotrichum</taxon>
    </lineage>
</organism>
<dbReference type="EMBL" id="QVQA01000173">
    <property type="protein sequence ID" value="KAF5094259.1"/>
    <property type="molecule type" value="Genomic_DNA"/>
</dbReference>
<sequence>MYYRIHLYRSFIGLPETIRQTCKALGLRKRGAVIYREVNPQMVGQILKIKEIVKVNLVKDLATRDAELLSRKSSPGFTVEPRVL</sequence>
<gene>
    <name evidence="1" type="ORF">D0Z00_003626</name>
</gene>
<reference evidence="1 2" key="1">
    <citation type="journal article" date="2020" name="Front. Microbiol.">
        <title>Phenotypic and Genetic Characterization of the Cheese Ripening Yeast Geotrichum candidum.</title>
        <authorList>
            <person name="Perkins V."/>
            <person name="Vignola S."/>
            <person name="Lessard M.H."/>
            <person name="Plante P.L."/>
            <person name="Corbeil J."/>
            <person name="Dugat-Bony E."/>
            <person name="Frenette M."/>
            <person name="Labrie S."/>
        </authorList>
    </citation>
    <scope>NUCLEOTIDE SEQUENCE [LARGE SCALE GENOMIC DNA]</scope>
    <source>
        <strain evidence="1 2">LMA-1147</strain>
    </source>
</reference>